<keyword evidence="1" id="KW-1133">Transmembrane helix</keyword>
<dbReference type="PANTHER" id="PTHR35112">
    <property type="entry name" value="OS08G0360500 PROTEIN"/>
    <property type="match status" value="1"/>
</dbReference>
<dbReference type="PANTHER" id="PTHR35112:SF1">
    <property type="entry name" value="RING_FYVE_PHD ZINC FINGER SUPERFAMILY PROTEIN"/>
    <property type="match status" value="1"/>
</dbReference>
<name>A0A5N6PS25_9ASTR</name>
<evidence type="ECO:0000313" key="4">
    <source>
        <dbReference type="Proteomes" id="UP000326396"/>
    </source>
</evidence>
<feature type="domain" description="DUF7796" evidence="2">
    <location>
        <begin position="76"/>
        <end position="420"/>
    </location>
</feature>
<keyword evidence="1" id="KW-0812">Transmembrane</keyword>
<dbReference type="OrthoDB" id="2016723at2759"/>
<dbReference type="Proteomes" id="UP000326396">
    <property type="component" value="Linkage Group LG11"/>
</dbReference>
<sequence length="424" mass="47387">MKNPHKQLTHLLSSDLPWRFILLLIPPVSLLLLLLLLSTTTTTTTIINATGRHSTPQPVFQTGNATKTTSEFELLRRSRIAVCLVGGARRFELTGPSIVENVLKAYPNSDLFLNAPLDSDSYKFSLLKTAPRIAGVRILPASRVPETDAAVRVLTPRNSPNGIQGLLQYFNLVEGCLNMIQSYQHQHNFTYNWIVRTRVDGFWSSPIQPELFVPNKYVIPSGSSYGGFNDRFGVGDYVTSVAALSRLSMISELDSAEFRRLNSESAFRAQLSIRNISCVTRRLVPFCIVSDRRYRFPPKRLGVPVAAMSSKRPLNGAKCRPCRAVCSGRCAAAVMNWLVKGWSWMEGGDEGIELCDGHEQWEDGWPEIFDAVAGDKLAVARKRVWELSVNQCVEDFEEMRLRASMWEVPPDVSVCNFGSNSTLL</sequence>
<organism evidence="3 4">
    <name type="scientific">Mikania micrantha</name>
    <name type="common">bitter vine</name>
    <dbReference type="NCBI Taxonomy" id="192012"/>
    <lineage>
        <taxon>Eukaryota</taxon>
        <taxon>Viridiplantae</taxon>
        <taxon>Streptophyta</taxon>
        <taxon>Embryophyta</taxon>
        <taxon>Tracheophyta</taxon>
        <taxon>Spermatophyta</taxon>
        <taxon>Magnoliopsida</taxon>
        <taxon>eudicotyledons</taxon>
        <taxon>Gunneridae</taxon>
        <taxon>Pentapetalae</taxon>
        <taxon>asterids</taxon>
        <taxon>campanulids</taxon>
        <taxon>Asterales</taxon>
        <taxon>Asteraceae</taxon>
        <taxon>Asteroideae</taxon>
        <taxon>Heliantheae alliance</taxon>
        <taxon>Eupatorieae</taxon>
        <taxon>Mikania</taxon>
    </lineage>
</organism>
<dbReference type="Pfam" id="PF25072">
    <property type="entry name" value="DUF7796"/>
    <property type="match status" value="1"/>
</dbReference>
<accession>A0A5N6PS25</accession>
<gene>
    <name evidence="3" type="ORF">E3N88_07584</name>
</gene>
<reference evidence="3 4" key="1">
    <citation type="submission" date="2019-05" db="EMBL/GenBank/DDBJ databases">
        <title>Mikania micrantha, genome provides insights into the molecular mechanism of rapid growth.</title>
        <authorList>
            <person name="Liu B."/>
        </authorList>
    </citation>
    <scope>NUCLEOTIDE SEQUENCE [LARGE SCALE GENOMIC DNA]</scope>
    <source>
        <strain evidence="3">NLD-2019</strain>
        <tissue evidence="3">Leaf</tissue>
    </source>
</reference>
<proteinExistence type="predicted"/>
<dbReference type="InterPro" id="IPR056698">
    <property type="entry name" value="DUF7796"/>
</dbReference>
<dbReference type="AlphaFoldDB" id="A0A5N6PS25"/>
<evidence type="ECO:0000256" key="1">
    <source>
        <dbReference type="SAM" id="Phobius"/>
    </source>
</evidence>
<evidence type="ECO:0000259" key="2">
    <source>
        <dbReference type="Pfam" id="PF25072"/>
    </source>
</evidence>
<dbReference type="EMBL" id="SZYD01000003">
    <property type="protein sequence ID" value="KAD6796688.1"/>
    <property type="molecule type" value="Genomic_DNA"/>
</dbReference>
<comment type="caution">
    <text evidence="3">The sequence shown here is derived from an EMBL/GenBank/DDBJ whole genome shotgun (WGS) entry which is preliminary data.</text>
</comment>
<keyword evidence="1" id="KW-0472">Membrane</keyword>
<protein>
    <recommendedName>
        <fullName evidence="2">DUF7796 domain-containing protein</fullName>
    </recommendedName>
</protein>
<evidence type="ECO:0000313" key="3">
    <source>
        <dbReference type="EMBL" id="KAD6796688.1"/>
    </source>
</evidence>
<feature type="transmembrane region" description="Helical" evidence="1">
    <location>
        <begin position="20"/>
        <end position="38"/>
    </location>
</feature>
<keyword evidence="4" id="KW-1185">Reference proteome</keyword>